<protein>
    <recommendedName>
        <fullName evidence="4">Large ribosomal subunit protein eL32</fullName>
    </recommendedName>
    <alternativeName>
        <fullName evidence="5">50S ribosomal protein L32e</fullName>
    </alternativeName>
</protein>
<dbReference type="GO" id="GO:0022625">
    <property type="term" value="C:cytosolic large ribosomal subunit"/>
    <property type="evidence" value="ECO:0007669"/>
    <property type="project" value="TreeGrafter"/>
</dbReference>
<dbReference type="NCBIfam" id="NF006332">
    <property type="entry name" value="PRK08562.1"/>
    <property type="match status" value="1"/>
</dbReference>
<evidence type="ECO:0000256" key="6">
    <source>
        <dbReference type="SAM" id="MobiDB-lite"/>
    </source>
</evidence>
<dbReference type="EMBL" id="VSSQ01000067">
    <property type="protein sequence ID" value="MPL72670.1"/>
    <property type="molecule type" value="Genomic_DNA"/>
</dbReference>
<dbReference type="CDD" id="cd00513">
    <property type="entry name" value="Ribosomal_L32_L32e"/>
    <property type="match status" value="1"/>
</dbReference>
<evidence type="ECO:0000256" key="4">
    <source>
        <dbReference type="ARBA" id="ARBA00035229"/>
    </source>
</evidence>
<comment type="caution">
    <text evidence="7">The sequence shown here is derived from an EMBL/GenBank/DDBJ whole genome shotgun (WGS) entry which is preliminary data.</text>
</comment>
<dbReference type="AlphaFoldDB" id="A0A644U0J3"/>
<comment type="similarity">
    <text evidence="1">Belongs to the eukaryotic ribosomal protein eL32 family.</text>
</comment>
<evidence type="ECO:0000256" key="3">
    <source>
        <dbReference type="ARBA" id="ARBA00023274"/>
    </source>
</evidence>
<dbReference type="PANTHER" id="PTHR23413">
    <property type="entry name" value="60S RIBOSOMAL PROTEIN L32 AND DNA-DIRECTED RNA POLYMERASE II, SUBUNIT N"/>
    <property type="match status" value="1"/>
</dbReference>
<keyword evidence="2" id="KW-0689">Ribosomal protein</keyword>
<evidence type="ECO:0000256" key="2">
    <source>
        <dbReference type="ARBA" id="ARBA00022980"/>
    </source>
</evidence>
<proteinExistence type="inferred from homology"/>
<dbReference type="SMART" id="SM01393">
    <property type="entry name" value="Ribosomal_L32e"/>
    <property type="match status" value="1"/>
</dbReference>
<reference evidence="7" key="1">
    <citation type="submission" date="2019-08" db="EMBL/GenBank/DDBJ databases">
        <authorList>
            <person name="Kucharzyk K."/>
            <person name="Murdoch R.W."/>
            <person name="Higgins S."/>
            <person name="Loffler F."/>
        </authorList>
    </citation>
    <scope>NUCLEOTIDE SEQUENCE</scope>
</reference>
<dbReference type="InterPro" id="IPR023654">
    <property type="entry name" value="Ribosomal_eL32_arc"/>
</dbReference>
<dbReference type="SUPFAM" id="SSF52042">
    <property type="entry name" value="Ribosomal protein L32e"/>
    <property type="match status" value="1"/>
</dbReference>
<evidence type="ECO:0000256" key="1">
    <source>
        <dbReference type="ARBA" id="ARBA00008431"/>
    </source>
</evidence>
<dbReference type="GO" id="GO:0003735">
    <property type="term" value="F:structural constituent of ribosome"/>
    <property type="evidence" value="ECO:0007669"/>
    <property type="project" value="InterPro"/>
</dbReference>
<keyword evidence="3" id="KW-0687">Ribonucleoprotein</keyword>
<dbReference type="InterPro" id="IPR036351">
    <property type="entry name" value="Ribosomal_eL32_sf"/>
</dbReference>
<organism evidence="7">
    <name type="scientific">bioreactor metagenome</name>
    <dbReference type="NCBI Taxonomy" id="1076179"/>
    <lineage>
        <taxon>unclassified sequences</taxon>
        <taxon>metagenomes</taxon>
        <taxon>ecological metagenomes</taxon>
    </lineage>
</organism>
<name>A0A644U0J3_9ZZZZ</name>
<feature type="region of interest" description="Disordered" evidence="6">
    <location>
        <begin position="36"/>
        <end position="64"/>
    </location>
</feature>
<evidence type="ECO:0000256" key="5">
    <source>
        <dbReference type="ARBA" id="ARBA00035377"/>
    </source>
</evidence>
<dbReference type="InterPro" id="IPR001515">
    <property type="entry name" value="Ribosomal_eL32"/>
</dbReference>
<accession>A0A644U0J3</accession>
<dbReference type="Pfam" id="PF01655">
    <property type="entry name" value="Ribosomal_L32e"/>
    <property type="match status" value="1"/>
</dbReference>
<gene>
    <name evidence="7" type="ORF">SDC9_18458</name>
</gene>
<evidence type="ECO:0000313" key="7">
    <source>
        <dbReference type="EMBL" id="MPL72670.1"/>
    </source>
</evidence>
<dbReference type="GO" id="GO:0006412">
    <property type="term" value="P:translation"/>
    <property type="evidence" value="ECO:0007669"/>
    <property type="project" value="InterPro"/>
</dbReference>
<dbReference type="PANTHER" id="PTHR23413:SF1">
    <property type="entry name" value="RIBOSOMAL PROTEIN L32"/>
    <property type="match status" value="1"/>
</dbReference>
<sequence>MASEIKKLIQARGAKKSSRFARQCLQAKVKLADSWRRPRGLHSKQRKDYLAKGAHPEAGFGSPKAVRGFHPSGYREALVFTPSELSTIDPATTAVRIGATVGGAKRSVIQNKAAELGIKILNPKEAKVAVTPAAKPAEEVKADE</sequence>